<dbReference type="AlphaFoldDB" id="H0E7W5"/>
<evidence type="ECO:0000259" key="2">
    <source>
        <dbReference type="Pfam" id="PF00455"/>
    </source>
</evidence>
<dbReference type="Pfam" id="PF00455">
    <property type="entry name" value="DeoRC"/>
    <property type="match status" value="1"/>
</dbReference>
<reference evidence="3 4" key="1">
    <citation type="journal article" date="2013" name="Biodegradation">
        <title>Quantitative proteomic analysis of ibuprofen-degrading Patulibacter sp. strain I11.</title>
        <authorList>
            <person name="Almeida B."/>
            <person name="Kjeldal H."/>
            <person name="Lolas I."/>
            <person name="Knudsen A.D."/>
            <person name="Carvalho G."/>
            <person name="Nielsen K.L."/>
            <person name="Barreto Crespo M.T."/>
            <person name="Stensballe A."/>
            <person name="Nielsen J.L."/>
        </authorList>
    </citation>
    <scope>NUCLEOTIDE SEQUENCE [LARGE SCALE GENOMIC DNA]</scope>
    <source>
        <strain evidence="3 4">I11</strain>
    </source>
</reference>
<dbReference type="PANTHER" id="PTHR30363">
    <property type="entry name" value="HTH-TYPE TRANSCRIPTIONAL REGULATOR SRLR-RELATED"/>
    <property type="match status" value="1"/>
</dbReference>
<organism evidence="3 4">
    <name type="scientific">Patulibacter medicamentivorans</name>
    <dbReference type="NCBI Taxonomy" id="1097667"/>
    <lineage>
        <taxon>Bacteria</taxon>
        <taxon>Bacillati</taxon>
        <taxon>Actinomycetota</taxon>
        <taxon>Thermoleophilia</taxon>
        <taxon>Solirubrobacterales</taxon>
        <taxon>Patulibacteraceae</taxon>
        <taxon>Patulibacter</taxon>
    </lineage>
</organism>
<comment type="caution">
    <text evidence="3">The sequence shown here is derived from an EMBL/GenBank/DDBJ whole genome shotgun (WGS) entry which is preliminary data.</text>
</comment>
<evidence type="ECO:0000313" key="3">
    <source>
        <dbReference type="EMBL" id="EHN10232.1"/>
    </source>
</evidence>
<feature type="domain" description="DeoR-like transcriptional repressor C-terminal sensor" evidence="2">
    <location>
        <begin position="1"/>
        <end position="134"/>
    </location>
</feature>
<gene>
    <name evidence="3" type="ORF">PAI11_29220</name>
</gene>
<keyword evidence="1" id="KW-0678">Repressor</keyword>
<dbReference type="SUPFAM" id="SSF100950">
    <property type="entry name" value="NagB/RpiA/CoA transferase-like"/>
    <property type="match status" value="1"/>
</dbReference>
<dbReference type="InterPro" id="IPR014036">
    <property type="entry name" value="DeoR-like_C"/>
</dbReference>
<accession>H0E7W5</accession>
<evidence type="ECO:0000313" key="4">
    <source>
        <dbReference type="Proteomes" id="UP000005143"/>
    </source>
</evidence>
<dbReference type="InterPro" id="IPR050313">
    <property type="entry name" value="Carb_Metab_HTH_regulators"/>
</dbReference>
<sequence>MLGGGSTMVELAAHLTPAPGLQVLTPNPAAAVAAAAAGLEVELIGGRIERERVVAGGALAAAQIAAARPDVLVLAPCALDAGGLTMHDRDEAELVRVAAGNAREVIAVADAARVGTVAPWPALALDRVDLIVTDAPAAASARLAAAGPQVLRA</sequence>
<dbReference type="EMBL" id="AGUD01000236">
    <property type="protein sequence ID" value="EHN10232.1"/>
    <property type="molecule type" value="Genomic_DNA"/>
</dbReference>
<name>H0E7W5_9ACTN</name>
<protein>
    <submittedName>
        <fullName evidence="3">Transcriptional regulator DeoR family</fullName>
    </submittedName>
</protein>
<dbReference type="SMART" id="SM01134">
    <property type="entry name" value="DeoRC"/>
    <property type="match status" value="1"/>
</dbReference>
<evidence type="ECO:0000256" key="1">
    <source>
        <dbReference type="ARBA" id="ARBA00022491"/>
    </source>
</evidence>
<dbReference type="InterPro" id="IPR037171">
    <property type="entry name" value="NagB/RpiA_transferase-like"/>
</dbReference>
<dbReference type="Proteomes" id="UP000005143">
    <property type="component" value="Unassembled WGS sequence"/>
</dbReference>
<keyword evidence="4" id="KW-1185">Reference proteome</keyword>
<proteinExistence type="predicted"/>
<dbReference type="PANTHER" id="PTHR30363:SF4">
    <property type="entry name" value="GLYCEROL-3-PHOSPHATE REGULON REPRESSOR"/>
    <property type="match status" value="1"/>
</dbReference>